<dbReference type="InterPro" id="IPR050312">
    <property type="entry name" value="IolE/XylAMocC-like"/>
</dbReference>
<dbReference type="AlphaFoldDB" id="A0A6J4KV70"/>
<feature type="domain" description="Xylose isomerase-like TIM barrel" evidence="1">
    <location>
        <begin position="19"/>
        <end position="242"/>
    </location>
</feature>
<dbReference type="PANTHER" id="PTHR12110">
    <property type="entry name" value="HYDROXYPYRUVATE ISOMERASE"/>
    <property type="match status" value="1"/>
</dbReference>
<sequence length="294" mass="32941">MHLSMHNWMRAEPLEVTLARLSKYGYESIEISGEPDQYRPDEVRPLLEKYNLRCWGSVTLMLGNRSLVAGDEAARRESVQYTKDCIDLVGALNGSEMTIVPATVGKIVPDSNPEQEWEWAVAGLKEIYEHAQPQGVRLAIEPLNRFETYFINRGAQAMALAEAVGGECGVCLDAFHINIEEQDLFQTIVDCGPRLADFHVADNNRMPAGMGHYDWKRVVETLKSVGYDGALTAEFVAPVDRTPANPYPNALETEPVDISAEQMQFIVDHGSTTLSEEFYDWLVEKNAEHLLPLI</sequence>
<gene>
    <name evidence="2" type="ORF">AVDCRST_MAG46-523</name>
</gene>
<accession>A0A6J4KV70</accession>
<dbReference type="Gene3D" id="3.20.20.150">
    <property type="entry name" value="Divalent-metal-dependent TIM barrel enzymes"/>
    <property type="match status" value="1"/>
</dbReference>
<dbReference type="EMBL" id="CADCUD010000039">
    <property type="protein sequence ID" value="CAA9316311.1"/>
    <property type="molecule type" value="Genomic_DNA"/>
</dbReference>
<evidence type="ECO:0000313" key="2">
    <source>
        <dbReference type="EMBL" id="CAA9316311.1"/>
    </source>
</evidence>
<dbReference type="InterPro" id="IPR036237">
    <property type="entry name" value="Xyl_isomerase-like_sf"/>
</dbReference>
<name>A0A6J4KV70_9ACTN</name>
<dbReference type="SUPFAM" id="SSF51658">
    <property type="entry name" value="Xylose isomerase-like"/>
    <property type="match status" value="1"/>
</dbReference>
<dbReference type="InterPro" id="IPR013022">
    <property type="entry name" value="Xyl_isomerase-like_TIM-brl"/>
</dbReference>
<proteinExistence type="predicted"/>
<dbReference type="PANTHER" id="PTHR12110:SF53">
    <property type="entry name" value="BLR5974 PROTEIN"/>
    <property type="match status" value="1"/>
</dbReference>
<protein>
    <submittedName>
        <fullName evidence="2">D-Tagatose 3-epimerase</fullName>
    </submittedName>
</protein>
<dbReference type="Pfam" id="PF01261">
    <property type="entry name" value="AP_endonuc_2"/>
    <property type="match status" value="1"/>
</dbReference>
<organism evidence="2">
    <name type="scientific">uncultured Nocardioidaceae bacterium</name>
    <dbReference type="NCBI Taxonomy" id="253824"/>
    <lineage>
        <taxon>Bacteria</taxon>
        <taxon>Bacillati</taxon>
        <taxon>Actinomycetota</taxon>
        <taxon>Actinomycetes</taxon>
        <taxon>Propionibacteriales</taxon>
        <taxon>Nocardioidaceae</taxon>
        <taxon>environmental samples</taxon>
    </lineage>
</organism>
<reference evidence="2" key="1">
    <citation type="submission" date="2020-02" db="EMBL/GenBank/DDBJ databases">
        <authorList>
            <person name="Meier V. D."/>
        </authorList>
    </citation>
    <scope>NUCLEOTIDE SEQUENCE</scope>
    <source>
        <strain evidence="2">AVDCRST_MAG46</strain>
    </source>
</reference>
<evidence type="ECO:0000259" key="1">
    <source>
        <dbReference type="Pfam" id="PF01261"/>
    </source>
</evidence>